<evidence type="ECO:0000259" key="1">
    <source>
        <dbReference type="Pfam" id="PF07565"/>
    </source>
</evidence>
<organism evidence="2 3">
    <name type="scientific">Cichlidogyrus casuarinus</name>
    <dbReference type="NCBI Taxonomy" id="1844966"/>
    <lineage>
        <taxon>Eukaryota</taxon>
        <taxon>Metazoa</taxon>
        <taxon>Spiralia</taxon>
        <taxon>Lophotrochozoa</taxon>
        <taxon>Platyhelminthes</taxon>
        <taxon>Monogenea</taxon>
        <taxon>Monopisthocotylea</taxon>
        <taxon>Dactylogyridea</taxon>
        <taxon>Ancyrocephalidae</taxon>
        <taxon>Cichlidogyrus</taxon>
    </lineage>
</organism>
<comment type="caution">
    <text evidence="2">The sequence shown here is derived from an EMBL/GenBank/DDBJ whole genome shotgun (WGS) entry which is preliminary data.</text>
</comment>
<keyword evidence="3" id="KW-1185">Reference proteome</keyword>
<dbReference type="SUPFAM" id="SSF55804">
    <property type="entry name" value="Phoshotransferase/anion transport protein"/>
    <property type="match status" value="1"/>
</dbReference>
<dbReference type="Pfam" id="PF07565">
    <property type="entry name" value="Band_3_cyto"/>
    <property type="match status" value="1"/>
</dbReference>
<dbReference type="PANTHER" id="PTHR11453">
    <property type="entry name" value="ANION EXCHANGE PROTEIN"/>
    <property type="match status" value="1"/>
</dbReference>
<name>A0ABD2PZM4_9PLAT</name>
<evidence type="ECO:0000313" key="3">
    <source>
        <dbReference type="Proteomes" id="UP001626550"/>
    </source>
</evidence>
<accession>A0ABD2PZM4</accession>
<feature type="domain" description="Band 3 cytoplasmic" evidence="1">
    <location>
        <begin position="14"/>
        <end position="99"/>
    </location>
</feature>
<dbReference type="PANTHER" id="PTHR11453:SF36">
    <property type="entry name" value="ANION EXCHANGE PROTEIN"/>
    <property type="match status" value="1"/>
</dbReference>
<dbReference type="AlphaFoldDB" id="A0ABD2PZM4"/>
<dbReference type="InterPro" id="IPR013769">
    <property type="entry name" value="Band3_cytoplasmic_dom"/>
</dbReference>
<proteinExistence type="predicted"/>
<dbReference type="EMBL" id="JBJKFK010001533">
    <property type="protein sequence ID" value="KAL3312841.1"/>
    <property type="molecule type" value="Genomic_DNA"/>
</dbReference>
<dbReference type="InterPro" id="IPR016152">
    <property type="entry name" value="PTrfase/Anion_transptr"/>
</dbReference>
<gene>
    <name evidence="2" type="primary">SLC4A8_6</name>
    <name evidence="2" type="ORF">Ciccas_008563</name>
</gene>
<evidence type="ECO:0000313" key="2">
    <source>
        <dbReference type="EMBL" id="KAL3312841.1"/>
    </source>
</evidence>
<protein>
    <submittedName>
        <fullName evidence="2">Electroneutral sodium bicarbonate exchanger 1</fullName>
    </submittedName>
</protein>
<sequence>MFLLGENDGEQNIHKIFCELDELHDCSGVGDFEWKESARLVLGCLTFEEDVEENGERWSKPHVATLSLFSLFEVRNYLDNATMLLDLDAKTMDQIASQFFLTDVFYR</sequence>
<dbReference type="Gene3D" id="3.40.930.10">
    <property type="entry name" value="Mannitol-specific EII, Chain A"/>
    <property type="match status" value="1"/>
</dbReference>
<dbReference type="Proteomes" id="UP001626550">
    <property type="component" value="Unassembled WGS sequence"/>
</dbReference>
<dbReference type="InterPro" id="IPR003020">
    <property type="entry name" value="HCO3_transpt_euk"/>
</dbReference>
<reference evidence="2 3" key="1">
    <citation type="submission" date="2024-11" db="EMBL/GenBank/DDBJ databases">
        <title>Adaptive evolution of stress response genes in parasites aligns with host niche diversity.</title>
        <authorList>
            <person name="Hahn C."/>
            <person name="Resl P."/>
        </authorList>
    </citation>
    <scope>NUCLEOTIDE SEQUENCE [LARGE SCALE GENOMIC DNA]</scope>
    <source>
        <strain evidence="2">EGGRZ-B1_66</strain>
        <tissue evidence="2">Body</tissue>
    </source>
</reference>